<dbReference type="InterPro" id="IPR036116">
    <property type="entry name" value="FN3_sf"/>
</dbReference>
<dbReference type="SMART" id="SM00449">
    <property type="entry name" value="SPRY"/>
    <property type="match status" value="1"/>
</dbReference>
<dbReference type="eggNOG" id="KOG2177">
    <property type="taxonomic scope" value="Eukaryota"/>
</dbReference>
<dbReference type="PROSITE" id="PS50853">
    <property type="entry name" value="FN3"/>
    <property type="match status" value="1"/>
</dbReference>
<evidence type="ECO:0000256" key="8">
    <source>
        <dbReference type="ARBA" id="ARBA00023212"/>
    </source>
</evidence>
<dbReference type="InterPro" id="IPR013783">
    <property type="entry name" value="Ig-like_fold"/>
</dbReference>
<evidence type="ECO:0000256" key="7">
    <source>
        <dbReference type="ARBA" id="ARBA00023054"/>
    </source>
</evidence>
<dbReference type="Gene3D" id="2.60.40.10">
    <property type="entry name" value="Immunoglobulins"/>
    <property type="match status" value="1"/>
</dbReference>
<dbReference type="SUPFAM" id="SSF49899">
    <property type="entry name" value="Concanavalin A-like lectins/glucanases"/>
    <property type="match status" value="1"/>
</dbReference>
<dbReference type="SMART" id="SM00336">
    <property type="entry name" value="BBOX"/>
    <property type="match status" value="2"/>
</dbReference>
<sequence>MDSLENELTCPICLDLFHEPILLPCAHNLCSGCVDQFVASHCASGDQSGFLPTFKCPTCREVITLDSKGNTGLRRNLTLQNIVDGYRRAAATVSSPHRNEFDLTTPMREVRESTDQVSCQFCELKPPRQAVKTCLTCKAYYCDRCLRVTHPRKKPFINHKLVPASPGNAGTLSAKSKQLNAVHCFHHVQESADLYCPVCDMALCKSCSLGPRPPMALNALQNGAERKRQDLEMHVTRLSNQKAEIQRNVTKLVEACQQIEVTAESQESKLHSEVESLIRVIREREAAIVSRIKDTKTTRLRKLTQEVTSSRQCLESLHSSVMYTGADQLAHRNARATYFRSGEPITQTNSLAQKITTPDCDIECPGFYLDFSQERAMLERMNIMEAPSPPKICEELCTQSHDKVTIQWRSPDHRHVAAYELQYAVDNNKVSDNSTQEGWMIVPNIKECHYTINGMQTGTRYIFMVKAKNKAGTSRSEQLSIKTLGIPFQFDAHSMHKKLRLANHSYTVSREDSGKKSKDFLGSSKDNSVCGVTGNVTIDSGRHYWEVVTCQSTSFTIGVCYAQAARYDWNGKNPMSWCFCRTNDDWFARHDSKDTPVIMPSPEPKKIGVLLDCDTGCVAFFDGASGRMIYTFRVSHFERPVRPCFTVGNKSLTINTGVTVPDHLHPIACSS</sequence>
<dbReference type="Pfam" id="PF13445">
    <property type="entry name" value="zf-RING_UBOX"/>
    <property type="match status" value="1"/>
</dbReference>
<feature type="domain" description="B30.2/SPRY" evidence="13">
    <location>
        <begin position="468"/>
        <end position="661"/>
    </location>
</feature>
<dbReference type="AlphaFoldDB" id="H2YCE7"/>
<evidence type="ECO:0000313" key="15">
    <source>
        <dbReference type="Ensembl" id="ENSCSAVP00000002995.1"/>
    </source>
</evidence>
<evidence type="ECO:0000256" key="2">
    <source>
        <dbReference type="ARBA" id="ARBA00022490"/>
    </source>
</evidence>
<keyword evidence="4 9" id="KW-0863">Zinc-finger</keyword>
<dbReference type="Gene3D" id="4.10.830.40">
    <property type="match status" value="1"/>
</dbReference>
<dbReference type="InterPro" id="IPR017907">
    <property type="entry name" value="Znf_RING_CS"/>
</dbReference>
<evidence type="ECO:0000313" key="16">
    <source>
        <dbReference type="Proteomes" id="UP000007875"/>
    </source>
</evidence>
<dbReference type="Gene3D" id="3.30.40.10">
    <property type="entry name" value="Zinc/RING finger domain, C3HC4 (zinc finger)"/>
    <property type="match status" value="1"/>
</dbReference>
<dbReference type="PROSITE" id="PS50119">
    <property type="entry name" value="ZF_BBOX"/>
    <property type="match status" value="2"/>
</dbReference>
<evidence type="ECO:0000256" key="3">
    <source>
        <dbReference type="ARBA" id="ARBA00022723"/>
    </source>
</evidence>
<keyword evidence="8" id="KW-0206">Cytoskeleton</keyword>
<dbReference type="Pfam" id="PF22586">
    <property type="entry name" value="ANCHR-like_BBOX"/>
    <property type="match status" value="1"/>
</dbReference>
<protein>
    <submittedName>
        <fullName evidence="15">Uncharacterized protein</fullName>
    </submittedName>
</protein>
<keyword evidence="16" id="KW-1185">Reference proteome</keyword>
<dbReference type="InterPro" id="IPR050617">
    <property type="entry name" value="E3_ligase_FN3/SPRY"/>
</dbReference>
<dbReference type="Pfam" id="PF00041">
    <property type="entry name" value="fn3"/>
    <property type="match status" value="1"/>
</dbReference>
<dbReference type="InterPro" id="IPR003649">
    <property type="entry name" value="Bbox_C"/>
</dbReference>
<evidence type="ECO:0000256" key="1">
    <source>
        <dbReference type="ARBA" id="ARBA00004245"/>
    </source>
</evidence>
<dbReference type="GO" id="GO:0008270">
    <property type="term" value="F:zinc ion binding"/>
    <property type="evidence" value="ECO:0007669"/>
    <property type="project" value="UniProtKB-KW"/>
</dbReference>
<evidence type="ECO:0000256" key="5">
    <source>
        <dbReference type="ARBA" id="ARBA00022786"/>
    </source>
</evidence>
<dbReference type="CDD" id="cd13734">
    <property type="entry name" value="SPRY_PRY_C-II"/>
    <property type="match status" value="1"/>
</dbReference>
<feature type="domain" description="RING-type" evidence="11">
    <location>
        <begin position="10"/>
        <end position="60"/>
    </location>
</feature>
<dbReference type="InterPro" id="IPR013320">
    <property type="entry name" value="ConA-like_dom_sf"/>
</dbReference>
<reference evidence="15" key="3">
    <citation type="submission" date="2025-09" db="UniProtKB">
        <authorList>
            <consortium name="Ensembl"/>
        </authorList>
    </citation>
    <scope>IDENTIFICATION</scope>
</reference>
<dbReference type="PANTHER" id="PTHR24099:SF16">
    <property type="entry name" value="E3 UBIQUITIN-PROTEIN LIGASE MIDLINE-1-LIKE ISOFORM X1"/>
    <property type="match status" value="1"/>
</dbReference>
<reference evidence="16" key="1">
    <citation type="submission" date="2003-08" db="EMBL/GenBank/DDBJ databases">
        <authorList>
            <person name="Birren B."/>
            <person name="Nusbaum C."/>
            <person name="Abebe A."/>
            <person name="Abouelleil A."/>
            <person name="Adekoya E."/>
            <person name="Ait-zahra M."/>
            <person name="Allen N."/>
            <person name="Allen T."/>
            <person name="An P."/>
            <person name="Anderson M."/>
            <person name="Anderson S."/>
            <person name="Arachchi H."/>
            <person name="Armbruster J."/>
            <person name="Bachantsang P."/>
            <person name="Baldwin J."/>
            <person name="Barry A."/>
            <person name="Bayul T."/>
            <person name="Blitshsteyn B."/>
            <person name="Bloom T."/>
            <person name="Blye J."/>
            <person name="Boguslavskiy L."/>
            <person name="Borowsky M."/>
            <person name="Boukhgalter B."/>
            <person name="Brunache A."/>
            <person name="Butler J."/>
            <person name="Calixte N."/>
            <person name="Calvo S."/>
            <person name="Camarata J."/>
            <person name="Campo K."/>
            <person name="Chang J."/>
            <person name="Cheshatsang Y."/>
            <person name="Citroen M."/>
            <person name="Collymore A."/>
            <person name="Considine T."/>
            <person name="Cook A."/>
            <person name="Cooke P."/>
            <person name="Corum B."/>
            <person name="Cuomo C."/>
            <person name="David R."/>
            <person name="Dawoe T."/>
            <person name="Degray S."/>
            <person name="Dodge S."/>
            <person name="Dooley K."/>
            <person name="Dorje P."/>
            <person name="Dorjee K."/>
            <person name="Dorris L."/>
            <person name="Duffey N."/>
            <person name="Dupes A."/>
            <person name="Elkins T."/>
            <person name="Engels R."/>
            <person name="Erickson J."/>
            <person name="Farina A."/>
            <person name="Faro S."/>
            <person name="Ferreira P."/>
            <person name="Fischer H."/>
            <person name="Fitzgerald M."/>
            <person name="Foley K."/>
            <person name="Gage D."/>
            <person name="Galagan J."/>
            <person name="Gearin G."/>
            <person name="Gnerre S."/>
            <person name="Gnirke A."/>
            <person name="Goyette A."/>
            <person name="Graham J."/>
            <person name="Grandbois E."/>
            <person name="Gyaltsen K."/>
            <person name="Hafez N."/>
            <person name="Hagopian D."/>
            <person name="Hagos B."/>
            <person name="Hall J."/>
            <person name="Hatcher B."/>
            <person name="Heller A."/>
            <person name="Higgins H."/>
            <person name="Honan T."/>
            <person name="Horn A."/>
            <person name="Houde N."/>
            <person name="Hughes L."/>
            <person name="Hulme W."/>
            <person name="Husby E."/>
            <person name="Iliev I."/>
            <person name="Jaffe D."/>
            <person name="Jones C."/>
            <person name="Kamal M."/>
            <person name="Kamat A."/>
            <person name="Kamvysselis M."/>
            <person name="Karlsson E."/>
            <person name="Kells C."/>
            <person name="Kieu A."/>
            <person name="Kisner P."/>
            <person name="Kodira C."/>
            <person name="Kulbokas E."/>
            <person name="Labutti K."/>
            <person name="Lama D."/>
            <person name="Landers T."/>
            <person name="Leger J."/>
            <person name="Levine S."/>
            <person name="Lewis D."/>
            <person name="Lewis T."/>
            <person name="Lindblad-toh K."/>
            <person name="Liu X."/>
            <person name="Lokyitsang T."/>
            <person name="Lokyitsang Y."/>
            <person name="Lucien O."/>
            <person name="Lui A."/>
            <person name="Ma L.J."/>
            <person name="Mabbitt R."/>
            <person name="Macdonald J."/>
            <person name="Maclean C."/>
            <person name="Major J."/>
            <person name="Manning J."/>
            <person name="Marabella R."/>
            <person name="Maru K."/>
            <person name="Matthews C."/>
            <person name="Mauceli E."/>
            <person name="Mccarthy M."/>
            <person name="Mcdonough S."/>
            <person name="Mcghee T."/>
            <person name="Meldrim J."/>
            <person name="Meneus L."/>
            <person name="Mesirov J."/>
            <person name="Mihalev A."/>
            <person name="Mihova T."/>
            <person name="Mikkelsen T."/>
            <person name="Mlenga V."/>
            <person name="Moru K."/>
            <person name="Mozes J."/>
            <person name="Mulrain L."/>
            <person name="Munson G."/>
            <person name="Naylor J."/>
            <person name="Newes C."/>
            <person name="Nguyen C."/>
            <person name="Nguyen N."/>
            <person name="Nguyen T."/>
            <person name="Nicol R."/>
            <person name="Nielsen C."/>
            <person name="Nizzari M."/>
            <person name="Norbu C."/>
            <person name="Norbu N."/>
            <person name="O'donnell P."/>
            <person name="Okoawo O."/>
            <person name="O'leary S."/>
            <person name="Omotosho B."/>
            <person name="O'neill K."/>
            <person name="Osman S."/>
            <person name="Parker S."/>
            <person name="Perrin D."/>
            <person name="Phunkhang P."/>
            <person name="Piqani B."/>
            <person name="Purcell S."/>
            <person name="Rachupka T."/>
            <person name="Ramasamy U."/>
            <person name="Rameau R."/>
            <person name="Ray V."/>
            <person name="Raymond C."/>
            <person name="Retta R."/>
            <person name="Richardson S."/>
            <person name="Rise C."/>
            <person name="Rodriguez J."/>
            <person name="Rogers J."/>
            <person name="Rogov P."/>
            <person name="Rutman M."/>
            <person name="Schupbach R."/>
            <person name="Seaman C."/>
            <person name="Settipalli S."/>
            <person name="Sharpe T."/>
            <person name="Sheridan J."/>
            <person name="Sherpa N."/>
            <person name="Shi J."/>
            <person name="Smirnov S."/>
            <person name="Smith C."/>
            <person name="Sougnez C."/>
            <person name="Spencer B."/>
            <person name="Stalker J."/>
            <person name="Stange-thomann N."/>
            <person name="Stavropoulos S."/>
            <person name="Stetson K."/>
            <person name="Stone C."/>
            <person name="Stone S."/>
            <person name="Stubbs M."/>
            <person name="Talamas J."/>
            <person name="Tchuinga P."/>
            <person name="Tenzing P."/>
            <person name="Tesfaye S."/>
            <person name="Theodore J."/>
            <person name="Thoulutsang Y."/>
            <person name="Topham K."/>
            <person name="Towey S."/>
            <person name="Tsamla T."/>
            <person name="Tsomo N."/>
            <person name="Vallee D."/>
            <person name="Vassiliev H."/>
            <person name="Venkataraman V."/>
            <person name="Vinson J."/>
            <person name="Vo A."/>
            <person name="Wade C."/>
            <person name="Wang S."/>
            <person name="Wangchuk T."/>
            <person name="Wangdi T."/>
            <person name="Whittaker C."/>
            <person name="Wilkinson J."/>
            <person name="Wu Y."/>
            <person name="Wyman D."/>
            <person name="Yadav S."/>
            <person name="Yang S."/>
            <person name="Yang X."/>
            <person name="Yeager S."/>
            <person name="Yee E."/>
            <person name="Young G."/>
            <person name="Zainoun J."/>
            <person name="Zembeck L."/>
            <person name="Zimmer A."/>
            <person name="Zody M."/>
            <person name="Lander E."/>
        </authorList>
    </citation>
    <scope>NUCLEOTIDE SEQUENCE [LARGE SCALE GENOMIC DNA]</scope>
</reference>
<evidence type="ECO:0000256" key="6">
    <source>
        <dbReference type="ARBA" id="ARBA00022833"/>
    </source>
</evidence>
<evidence type="ECO:0000259" key="11">
    <source>
        <dbReference type="PROSITE" id="PS50089"/>
    </source>
</evidence>
<dbReference type="Gene3D" id="3.30.160.60">
    <property type="entry name" value="Classic Zinc Finger"/>
    <property type="match status" value="1"/>
</dbReference>
<dbReference type="PRINTS" id="PR01407">
    <property type="entry name" value="BUTYPHLNCDUF"/>
</dbReference>
<dbReference type="Pfam" id="PF00622">
    <property type="entry name" value="SPRY"/>
    <property type="match status" value="1"/>
</dbReference>
<proteinExistence type="predicted"/>
<dbReference type="SUPFAM" id="SSF57850">
    <property type="entry name" value="RING/U-box"/>
    <property type="match status" value="1"/>
</dbReference>
<evidence type="ECO:0000259" key="12">
    <source>
        <dbReference type="PROSITE" id="PS50119"/>
    </source>
</evidence>
<dbReference type="InterPro" id="IPR001841">
    <property type="entry name" value="Znf_RING"/>
</dbReference>
<dbReference type="InterPro" id="IPR003961">
    <property type="entry name" value="FN3_dom"/>
</dbReference>
<dbReference type="GO" id="GO:0005856">
    <property type="term" value="C:cytoskeleton"/>
    <property type="evidence" value="ECO:0007669"/>
    <property type="project" value="UniProtKB-SubCell"/>
</dbReference>
<name>H2YCE7_CIOSA</name>
<dbReference type="SMART" id="SM00184">
    <property type="entry name" value="RING"/>
    <property type="match status" value="2"/>
</dbReference>
<dbReference type="InterPro" id="IPR003879">
    <property type="entry name" value="Butyrophylin_SPRY"/>
</dbReference>
<dbReference type="InParanoid" id="H2YCE7"/>
<dbReference type="PROSITE" id="PS00518">
    <property type="entry name" value="ZF_RING_1"/>
    <property type="match status" value="1"/>
</dbReference>
<keyword evidence="2" id="KW-0963">Cytoplasm</keyword>
<keyword evidence="7 10" id="KW-0175">Coiled coil</keyword>
<feature type="coiled-coil region" evidence="10">
    <location>
        <begin position="221"/>
        <end position="255"/>
    </location>
</feature>
<evidence type="ECO:0000259" key="14">
    <source>
        <dbReference type="PROSITE" id="PS50853"/>
    </source>
</evidence>
<dbReference type="PROSITE" id="PS50089">
    <property type="entry name" value="ZF_RING_2"/>
    <property type="match status" value="1"/>
</dbReference>
<keyword evidence="6" id="KW-0862">Zinc</keyword>
<dbReference type="GeneTree" id="ENSGT00940000166775"/>
<feature type="domain" description="B box-type" evidence="12">
    <location>
        <begin position="179"/>
        <end position="208"/>
    </location>
</feature>
<dbReference type="InterPro" id="IPR013083">
    <property type="entry name" value="Znf_RING/FYVE/PHD"/>
</dbReference>
<dbReference type="InterPro" id="IPR043136">
    <property type="entry name" value="B30.2/SPRY_sf"/>
</dbReference>
<dbReference type="InterPro" id="IPR027370">
    <property type="entry name" value="Znf-RING_euk"/>
</dbReference>
<dbReference type="PROSITE" id="PS50188">
    <property type="entry name" value="B302_SPRY"/>
    <property type="match status" value="1"/>
</dbReference>
<dbReference type="SMART" id="SM00502">
    <property type="entry name" value="BBC"/>
    <property type="match status" value="1"/>
</dbReference>
<feature type="domain" description="Fibronectin type-III" evidence="14">
    <location>
        <begin position="386"/>
        <end position="486"/>
    </location>
</feature>
<keyword evidence="3" id="KW-0479">Metal-binding</keyword>
<dbReference type="InterPro" id="IPR000315">
    <property type="entry name" value="Znf_B-box"/>
</dbReference>
<evidence type="ECO:0000259" key="13">
    <source>
        <dbReference type="PROSITE" id="PS50188"/>
    </source>
</evidence>
<dbReference type="SMART" id="SM00060">
    <property type="entry name" value="FN3"/>
    <property type="match status" value="1"/>
</dbReference>
<dbReference type="Ensembl" id="ENSCSAVT00000003040.1">
    <property type="protein sequence ID" value="ENSCSAVP00000002995.1"/>
    <property type="gene ID" value="ENSCSAVG00000001786.1"/>
</dbReference>
<dbReference type="STRING" id="51511.ENSCSAVP00000002995"/>
<evidence type="ECO:0000256" key="4">
    <source>
        <dbReference type="ARBA" id="ARBA00022771"/>
    </source>
</evidence>
<evidence type="ECO:0000256" key="9">
    <source>
        <dbReference type="PROSITE-ProRule" id="PRU00024"/>
    </source>
</evidence>
<dbReference type="PANTHER" id="PTHR24099">
    <property type="entry name" value="E3 UBIQUITIN-PROTEIN LIGASE TRIM36-RELATED"/>
    <property type="match status" value="1"/>
</dbReference>
<organism evidence="15 16">
    <name type="scientific">Ciona savignyi</name>
    <name type="common">Pacific transparent sea squirt</name>
    <dbReference type="NCBI Taxonomy" id="51511"/>
    <lineage>
        <taxon>Eukaryota</taxon>
        <taxon>Metazoa</taxon>
        <taxon>Chordata</taxon>
        <taxon>Tunicata</taxon>
        <taxon>Ascidiacea</taxon>
        <taxon>Phlebobranchia</taxon>
        <taxon>Cionidae</taxon>
        <taxon>Ciona</taxon>
    </lineage>
</organism>
<dbReference type="Proteomes" id="UP000007875">
    <property type="component" value="Unassembled WGS sequence"/>
</dbReference>
<comment type="subcellular location">
    <subcellularLocation>
        <location evidence="1">Cytoplasm</location>
        <location evidence="1">Cytoskeleton</location>
    </subcellularLocation>
</comment>
<accession>H2YCE7</accession>
<feature type="domain" description="B box-type" evidence="12">
    <location>
        <begin position="114"/>
        <end position="164"/>
    </location>
</feature>
<keyword evidence="5" id="KW-0833">Ubl conjugation pathway</keyword>
<dbReference type="OMA" id="YRPSTTM"/>
<dbReference type="SUPFAM" id="SSF49265">
    <property type="entry name" value="Fibronectin type III"/>
    <property type="match status" value="1"/>
</dbReference>
<dbReference type="Gene3D" id="2.60.120.920">
    <property type="match status" value="1"/>
</dbReference>
<evidence type="ECO:0000256" key="10">
    <source>
        <dbReference type="SAM" id="Coils"/>
    </source>
</evidence>
<dbReference type="InterPro" id="IPR003877">
    <property type="entry name" value="SPRY_dom"/>
</dbReference>
<dbReference type="InterPro" id="IPR001870">
    <property type="entry name" value="B30.2/SPRY"/>
</dbReference>
<dbReference type="CDD" id="cd00063">
    <property type="entry name" value="FN3"/>
    <property type="match status" value="1"/>
</dbReference>
<dbReference type="SUPFAM" id="SSF57845">
    <property type="entry name" value="B-box zinc-binding domain"/>
    <property type="match status" value="1"/>
</dbReference>
<reference evidence="15" key="2">
    <citation type="submission" date="2025-08" db="UniProtKB">
        <authorList>
            <consortium name="Ensembl"/>
        </authorList>
    </citation>
    <scope>IDENTIFICATION</scope>
</reference>